<dbReference type="SUPFAM" id="SSF117281">
    <property type="entry name" value="Kelch motif"/>
    <property type="match status" value="1"/>
</dbReference>
<dbReference type="EMBL" id="JBANAX010000773">
    <property type="protein sequence ID" value="KAL1193806.1"/>
    <property type="molecule type" value="Genomic_DNA"/>
</dbReference>
<dbReference type="InterPro" id="IPR036047">
    <property type="entry name" value="F-box-like_dom_sf"/>
</dbReference>
<evidence type="ECO:0000256" key="1">
    <source>
        <dbReference type="SAM" id="MobiDB-lite"/>
    </source>
</evidence>
<dbReference type="PANTHER" id="PTHR24414">
    <property type="entry name" value="F-BOX/KELCH-REPEAT PROTEIN SKIP4"/>
    <property type="match status" value="1"/>
</dbReference>
<evidence type="ECO:0000313" key="4">
    <source>
        <dbReference type="Proteomes" id="UP001558713"/>
    </source>
</evidence>
<evidence type="ECO:0000313" key="3">
    <source>
        <dbReference type="EMBL" id="KAL1193806.1"/>
    </source>
</evidence>
<reference evidence="3 4" key="1">
    <citation type="submission" date="2024-04" db="EMBL/GenBank/DDBJ databases">
        <title>Genome assembly C_amara_ONT_v2.</title>
        <authorList>
            <person name="Yant L."/>
            <person name="Moore C."/>
            <person name="Slenker M."/>
        </authorList>
    </citation>
    <scope>NUCLEOTIDE SEQUENCE [LARGE SCALE GENOMIC DNA]</scope>
    <source>
        <tissue evidence="3">Leaf</tissue>
    </source>
</reference>
<dbReference type="Gene3D" id="1.20.1280.50">
    <property type="match status" value="1"/>
</dbReference>
<feature type="compositionally biased region" description="Basic residues" evidence="1">
    <location>
        <begin position="1"/>
        <end position="15"/>
    </location>
</feature>
<dbReference type="InterPro" id="IPR001810">
    <property type="entry name" value="F-box_dom"/>
</dbReference>
<dbReference type="PROSITE" id="PS50181">
    <property type="entry name" value="FBOX"/>
    <property type="match status" value="1"/>
</dbReference>
<dbReference type="SMART" id="SM00256">
    <property type="entry name" value="FBOX"/>
    <property type="match status" value="1"/>
</dbReference>
<gene>
    <name evidence="3" type="ORF">V5N11_031935</name>
</gene>
<dbReference type="CDD" id="cd22152">
    <property type="entry name" value="F-box_AtAFR-like"/>
    <property type="match status" value="1"/>
</dbReference>
<name>A0ABD0ZIH0_CARAN</name>
<dbReference type="PANTHER" id="PTHR24414:SF184">
    <property type="entry name" value="GALACTOSE OXIDASE_KELCH REPEAT SUPERFAMILY PROTEIN"/>
    <property type="match status" value="1"/>
</dbReference>
<dbReference type="Pfam" id="PF00646">
    <property type="entry name" value="F-box"/>
    <property type="match status" value="1"/>
</dbReference>
<comment type="caution">
    <text evidence="3">The sequence shown here is derived from an EMBL/GenBank/DDBJ whole genome shotgun (WGS) entry which is preliminary data.</text>
</comment>
<dbReference type="Pfam" id="PF25210">
    <property type="entry name" value="Kelch_FKB95"/>
    <property type="match status" value="1"/>
</dbReference>
<protein>
    <submittedName>
        <fullName evidence="3">F-box/kelch-repeat protein</fullName>
    </submittedName>
</protein>
<dbReference type="InterPro" id="IPR015915">
    <property type="entry name" value="Kelch-typ_b-propeller"/>
</dbReference>
<proteinExistence type="predicted"/>
<organism evidence="3 4">
    <name type="scientific">Cardamine amara subsp. amara</name>
    <dbReference type="NCBI Taxonomy" id="228776"/>
    <lineage>
        <taxon>Eukaryota</taxon>
        <taxon>Viridiplantae</taxon>
        <taxon>Streptophyta</taxon>
        <taxon>Embryophyta</taxon>
        <taxon>Tracheophyta</taxon>
        <taxon>Spermatophyta</taxon>
        <taxon>Magnoliopsida</taxon>
        <taxon>eudicotyledons</taxon>
        <taxon>Gunneridae</taxon>
        <taxon>Pentapetalae</taxon>
        <taxon>rosids</taxon>
        <taxon>malvids</taxon>
        <taxon>Brassicales</taxon>
        <taxon>Brassicaceae</taxon>
        <taxon>Cardamineae</taxon>
        <taxon>Cardamine</taxon>
    </lineage>
</organism>
<feature type="domain" description="F-box" evidence="2">
    <location>
        <begin position="19"/>
        <end position="65"/>
    </location>
</feature>
<dbReference type="Gene3D" id="2.120.10.80">
    <property type="entry name" value="Kelch-type beta propeller"/>
    <property type="match status" value="1"/>
</dbReference>
<accession>A0ABD0ZIH0</accession>
<feature type="region of interest" description="Disordered" evidence="1">
    <location>
        <begin position="1"/>
        <end position="21"/>
    </location>
</feature>
<sequence length="390" mass="45009">MSPPPGKKRKTKTKTKTPGSTLNSLPDDLLLDIVARVSRLYYPTLSHVSKRFRSLIASPELYKARSRLGKTESCLYLCLRCCYGYRWFNLCWKPDQTLTHNTCEEKMKKKTSDYVLAKVQIRDSPPADFSTLVSVGSDIYNIPGSANLSPPSSEVSILDCRSHTWREGPSLRMELYQVSASVLDRKIYVAGRCEDGESDYRTDSFNVLDIETQVWDPEPIPCSVEKIDFYCCRSTCFDGKFKVVSFTQRGFVAYDPKEARWDMVEPMMIGCSYHMFKDSYCEIDHVLYCSVYGVIKWYDPEVRMWIKLKGLEGLRRFPNDVRLADYGGKLAVLWDRDFPCDCDYEKMIWCAEISLERSKSCEIWGKVEWFDHVRTVPQAHEIVKILAATV</sequence>
<evidence type="ECO:0000259" key="2">
    <source>
        <dbReference type="PROSITE" id="PS50181"/>
    </source>
</evidence>
<dbReference type="InterPro" id="IPR057499">
    <property type="entry name" value="Kelch_FKB95"/>
</dbReference>
<keyword evidence="4" id="KW-1185">Reference proteome</keyword>
<dbReference type="AlphaFoldDB" id="A0ABD0ZIH0"/>
<dbReference type="InterPro" id="IPR050354">
    <property type="entry name" value="F-box/kelch-repeat_ARATH"/>
</dbReference>
<dbReference type="SUPFAM" id="SSF81383">
    <property type="entry name" value="F-box domain"/>
    <property type="match status" value="1"/>
</dbReference>
<dbReference type="Proteomes" id="UP001558713">
    <property type="component" value="Unassembled WGS sequence"/>
</dbReference>